<evidence type="ECO:0000313" key="2">
    <source>
        <dbReference type="Proteomes" id="UP000509418"/>
    </source>
</evidence>
<dbReference type="RefSeq" id="WP_176577821.1">
    <property type="nucleotide sequence ID" value="NZ_CBDRGH010000008.1"/>
</dbReference>
<dbReference type="Proteomes" id="UP000509418">
    <property type="component" value="Chromosome"/>
</dbReference>
<evidence type="ECO:0000313" key="1">
    <source>
        <dbReference type="EMBL" id="QKZ22857.1"/>
    </source>
</evidence>
<keyword evidence="2" id="KW-1185">Reference proteome</keyword>
<name>A0A7H8THS9_STRCX</name>
<reference evidence="1 2" key="1">
    <citation type="submission" date="2020-06" db="EMBL/GenBank/DDBJ databases">
        <title>Genome mining for natural products.</title>
        <authorList>
            <person name="Zhang B."/>
            <person name="Shi J."/>
            <person name="Ge H."/>
        </authorList>
    </citation>
    <scope>NUCLEOTIDE SEQUENCE [LARGE SCALE GENOMIC DNA]</scope>
    <source>
        <strain evidence="1 2">NA02069</strain>
    </source>
</reference>
<proteinExistence type="predicted"/>
<sequence length="65" mass="7630">MTNTRELRDLRHWLNEARWSLLDGFIAINYAVKRNEASAKRQLVVRLRALNEFGNSTAHEEYRAG</sequence>
<organism evidence="1 2">
    <name type="scientific">Streptomyces chartreusis</name>
    <dbReference type="NCBI Taxonomy" id="1969"/>
    <lineage>
        <taxon>Bacteria</taxon>
        <taxon>Bacillati</taxon>
        <taxon>Actinomycetota</taxon>
        <taxon>Actinomycetes</taxon>
        <taxon>Kitasatosporales</taxon>
        <taxon>Streptomycetaceae</taxon>
        <taxon>Streptomyces</taxon>
    </lineage>
</organism>
<dbReference type="EMBL" id="CP056041">
    <property type="protein sequence ID" value="QKZ22857.1"/>
    <property type="molecule type" value="Genomic_DNA"/>
</dbReference>
<gene>
    <name evidence="1" type="ORF">HUT05_39230</name>
</gene>
<protein>
    <submittedName>
        <fullName evidence="1">Uncharacterized protein</fullName>
    </submittedName>
</protein>
<accession>A0A7H8THS9</accession>
<dbReference type="AlphaFoldDB" id="A0A7H8THS9"/>